<dbReference type="Pfam" id="PF00990">
    <property type="entry name" value="GGDEF"/>
    <property type="match status" value="1"/>
</dbReference>
<evidence type="ECO:0000259" key="1">
    <source>
        <dbReference type="PROSITE" id="PS50883"/>
    </source>
</evidence>
<dbReference type="SUPFAM" id="SSF141868">
    <property type="entry name" value="EAL domain-like"/>
    <property type="match status" value="1"/>
</dbReference>
<reference key="1">
    <citation type="submission" date="2009-07" db="EMBL/GenBank/DDBJ databases">
        <authorList>
            <person name="Genoscope - CEA"/>
        </authorList>
    </citation>
    <scope>NUCLEOTIDE SEQUENCE</scope>
    <source>
        <strain>3As</strain>
    </source>
</reference>
<dbReference type="InterPro" id="IPR035919">
    <property type="entry name" value="EAL_sf"/>
</dbReference>
<dbReference type="HOGENOM" id="CLU_000445_70_20_4"/>
<dbReference type="NCBIfam" id="TIGR00229">
    <property type="entry name" value="sensory_box"/>
    <property type="match status" value="1"/>
</dbReference>
<dbReference type="RefSeq" id="WP_013106302.1">
    <property type="nucleotide sequence ID" value="NC_014145.1"/>
</dbReference>
<dbReference type="InterPro" id="IPR013656">
    <property type="entry name" value="PAS_4"/>
</dbReference>
<dbReference type="Gene3D" id="1.20.120.30">
    <property type="entry name" value="Aspartate receptor, ligand-binding domain"/>
    <property type="match status" value="1"/>
</dbReference>
<proteinExistence type="predicted"/>
<reference evidence="5" key="2">
    <citation type="journal article" date="2010" name="PLoS Genet.">
        <title>Structure, function, and evolution of the Thiomonas spp. genome.</title>
        <authorList>
            <person name="Arsene-Ploetze F."/>
            <person name="Koechler S."/>
            <person name="Marchal M."/>
            <person name="Coppee J.Y."/>
            <person name="Chandler M."/>
            <person name="Bonnefoy V."/>
            <person name="Brochier-Armanet C."/>
            <person name="Barakat M."/>
            <person name="Barbe V."/>
            <person name="Battaglia-Brunet F."/>
            <person name="Bruneel O."/>
            <person name="Bryan C.G."/>
            <person name="Cleiss-Arnold J."/>
            <person name="Cruveiller S."/>
            <person name="Erhardt M."/>
            <person name="Heinrich-Salmeron A."/>
            <person name="Hommais F."/>
            <person name="Joulian C."/>
            <person name="Krin E."/>
            <person name="Lieutaud A."/>
            <person name="Lievremont D."/>
            <person name="Michel C."/>
            <person name="Muller D."/>
            <person name="Ortet P."/>
            <person name="Proux C."/>
            <person name="Siguier P."/>
            <person name="Roche D."/>
            <person name="Rouy Z."/>
            <person name="Salvignol G."/>
            <person name="Slyemi D."/>
            <person name="Talla E."/>
            <person name="Weiss S."/>
            <person name="Weissenbach J."/>
            <person name="Medigue C."/>
            <person name="Bertin P.N."/>
        </authorList>
    </citation>
    <scope>NUCLEOTIDE SEQUENCE [LARGE SCALE GENOMIC DNA]</scope>
    <source>
        <strain evidence="5">DSM 22701 / CIP 110005 / 3As</strain>
    </source>
</reference>
<accession>D6CUP0</accession>
<dbReference type="SUPFAM" id="SSF55785">
    <property type="entry name" value="PYP-like sensor domain (PAS domain)"/>
    <property type="match status" value="1"/>
</dbReference>
<reference evidence="3" key="3">
    <citation type="submission" date="2010-07" db="EMBL/GenBank/DDBJ databases">
        <authorList>
            <person name="Genoscope - CEA"/>
        </authorList>
    </citation>
    <scope>NUCLEOTIDE SEQUENCE</scope>
    <source>
        <strain evidence="3">3As</strain>
    </source>
</reference>
<dbReference type="Gene3D" id="3.20.20.450">
    <property type="entry name" value="EAL domain"/>
    <property type="match status" value="1"/>
</dbReference>
<dbReference type="InterPro" id="IPR029787">
    <property type="entry name" value="Nucleotide_cyclase"/>
</dbReference>
<evidence type="ECO:0000313" key="3">
    <source>
        <dbReference type="EMBL" id="CAZ89009.1"/>
    </source>
</evidence>
<keyword evidence="6" id="KW-1185">Reference proteome</keyword>
<evidence type="ECO:0000313" key="5">
    <source>
        <dbReference type="Proteomes" id="UP000002372"/>
    </source>
</evidence>
<dbReference type="EMBL" id="FP475956">
    <property type="protein sequence ID" value="CAZ89009.1"/>
    <property type="molecule type" value="Genomic_DNA"/>
</dbReference>
<dbReference type="InterPro" id="IPR001633">
    <property type="entry name" value="EAL_dom"/>
</dbReference>
<dbReference type="NCBIfam" id="TIGR00254">
    <property type="entry name" value="GGDEF"/>
    <property type="match status" value="1"/>
</dbReference>
<dbReference type="GO" id="GO:0003824">
    <property type="term" value="F:catalytic activity"/>
    <property type="evidence" value="ECO:0007669"/>
    <property type="project" value="UniProtKB-ARBA"/>
</dbReference>
<dbReference type="CDD" id="cd00130">
    <property type="entry name" value="PAS"/>
    <property type="match status" value="1"/>
</dbReference>
<feature type="domain" description="EAL" evidence="1">
    <location>
        <begin position="309"/>
        <end position="567"/>
    </location>
</feature>
<reference evidence="4 6" key="4">
    <citation type="submission" date="2015-03" db="EMBL/GenBank/DDBJ databases">
        <authorList>
            <person name="Regsiter A."/>
            <person name="william w."/>
        </authorList>
    </citation>
    <scope>NUCLEOTIDE SEQUENCE [LARGE SCALE GENOMIC DNA]</scope>
    <source>
        <strain evidence="4 6">CB1</strain>
    </source>
</reference>
<dbReference type="PANTHER" id="PTHR44757:SF2">
    <property type="entry name" value="BIOFILM ARCHITECTURE MAINTENANCE PROTEIN MBAA"/>
    <property type="match status" value="1"/>
</dbReference>
<dbReference type="AlphaFoldDB" id="D6CUP0"/>
<dbReference type="EMBL" id="CTRI01000030">
    <property type="protein sequence ID" value="CQR39148.1"/>
    <property type="molecule type" value="Genomic_DNA"/>
</dbReference>
<dbReference type="SMART" id="SM00091">
    <property type="entry name" value="PAS"/>
    <property type="match status" value="1"/>
</dbReference>
<dbReference type="eggNOG" id="COG5001">
    <property type="taxonomic scope" value="Bacteria"/>
</dbReference>
<dbReference type="CDD" id="cd01948">
    <property type="entry name" value="EAL"/>
    <property type="match status" value="1"/>
</dbReference>
<dbReference type="Proteomes" id="UP000002372">
    <property type="component" value="Chromosome"/>
</dbReference>
<evidence type="ECO:0008006" key="7">
    <source>
        <dbReference type="Google" id="ProtNLM"/>
    </source>
</evidence>
<dbReference type="OrthoDB" id="9813903at2"/>
<dbReference type="Gene3D" id="3.30.450.20">
    <property type="entry name" value="PAS domain"/>
    <property type="match status" value="1"/>
</dbReference>
<evidence type="ECO:0000313" key="6">
    <source>
        <dbReference type="Proteomes" id="UP000078599"/>
    </source>
</evidence>
<dbReference type="FunFam" id="3.30.70.270:FF:000001">
    <property type="entry name" value="Diguanylate cyclase domain protein"/>
    <property type="match status" value="1"/>
</dbReference>
<gene>
    <name evidence="3" type="ordered locus">THI_2375</name>
    <name evidence="4" type="ORF">THICB1_80155</name>
</gene>
<dbReference type="InterPro" id="IPR035965">
    <property type="entry name" value="PAS-like_dom_sf"/>
</dbReference>
<feature type="domain" description="GGDEF" evidence="2">
    <location>
        <begin position="167"/>
        <end position="300"/>
    </location>
</feature>
<dbReference type="InterPro" id="IPR000160">
    <property type="entry name" value="GGDEF_dom"/>
</dbReference>
<dbReference type="SMART" id="SM00267">
    <property type="entry name" value="GGDEF"/>
    <property type="match status" value="1"/>
</dbReference>
<protein>
    <recommendedName>
        <fullName evidence="7">Diguanylate cyclase</fullName>
    </recommendedName>
</protein>
<dbReference type="SMART" id="SM00052">
    <property type="entry name" value="EAL"/>
    <property type="match status" value="1"/>
</dbReference>
<organism evidence="3 5">
    <name type="scientific">Thiomonas arsenitoxydans (strain DSM 22701 / CIP 110005 / 3As)</name>
    <dbReference type="NCBI Taxonomy" id="426114"/>
    <lineage>
        <taxon>Bacteria</taxon>
        <taxon>Pseudomonadati</taxon>
        <taxon>Pseudomonadota</taxon>
        <taxon>Betaproteobacteria</taxon>
        <taxon>Burkholderiales</taxon>
        <taxon>Thiomonas</taxon>
    </lineage>
</organism>
<sequence length="697" mass="78910">MTTSSPFSIAVQMEDLLRHLPSAVVAFDAAGQVAQINPACLELFSLRRHPAELIGLGWRSFFDHLAPAFEDSEAELARIKTLIQQDAPDQAELRLRDGRIVLRHYVPFVHEGEIQGALWQLQDVTAIQEQQKQLEYLTERDPLTGLLNRRGFDRRLTMLERHPLGQHGFTLALIDLDDFKRVNDTLGHPAGDAVLAEVADRLKALVRLTDMPARIGGDEFALLMPECRTEEQAVQIGERLLRVMAKPMQIAGVELWQSCSIGLAVQRGSGRSSTPMFQRADLALYDAKTAGRNRFKLFSQRLKHQHDTLHHQREMLRDALQQGRLQLFYQPILTLEPEHNGFFVHKFEALLRLHDEQDQLRRAEEFETALADPQLGIEVDRYVLDAALQQLTFWKRQGSPLRLAINISPHHFSHPDFVGTVRERLQAYPEVRPQELSLEITEHGPSLSSRVVNATILELRRLGLSISLDDFGTGNASLAHLQQFDVSVVKIDRSFVRDLLQDGIDLSLSYGMLRLARMLGINAIAEGVETRAQCAALCLIGFRHLQGYAFARPMPAEQVMGWLDSFETELSWLGVLARPQVLDAERAVQALVSHRMRARKLLSHTLDDAEMAELRHPQATQRCYLGRWLASQTDLYAQQPQFQRLVQAHAQFHQSLSAAIVKTDVDVDADMQLSQCSDEVHAAFWDWVLHAPQLQPA</sequence>
<dbReference type="eggNOG" id="COG3290">
    <property type="taxonomic scope" value="Bacteria"/>
</dbReference>
<dbReference type="InterPro" id="IPR052155">
    <property type="entry name" value="Biofilm_reg_signaling"/>
</dbReference>
<dbReference type="Pfam" id="PF08448">
    <property type="entry name" value="PAS_4"/>
    <property type="match status" value="1"/>
</dbReference>
<dbReference type="PROSITE" id="PS50883">
    <property type="entry name" value="EAL"/>
    <property type="match status" value="1"/>
</dbReference>
<dbReference type="PANTHER" id="PTHR44757">
    <property type="entry name" value="DIGUANYLATE CYCLASE DGCP"/>
    <property type="match status" value="1"/>
</dbReference>
<evidence type="ECO:0000313" key="4">
    <source>
        <dbReference type="EMBL" id="CQR39148.1"/>
    </source>
</evidence>
<evidence type="ECO:0000259" key="2">
    <source>
        <dbReference type="PROSITE" id="PS50887"/>
    </source>
</evidence>
<dbReference type="Gene3D" id="3.30.70.270">
    <property type="match status" value="1"/>
</dbReference>
<dbReference type="Proteomes" id="UP000078599">
    <property type="component" value="Unassembled WGS sequence"/>
</dbReference>
<name>D6CUP0_THIA3</name>
<dbReference type="InterPro" id="IPR043128">
    <property type="entry name" value="Rev_trsase/Diguanyl_cyclase"/>
</dbReference>
<dbReference type="CDD" id="cd01949">
    <property type="entry name" value="GGDEF"/>
    <property type="match status" value="1"/>
</dbReference>
<dbReference type="PROSITE" id="PS50887">
    <property type="entry name" value="GGDEF"/>
    <property type="match status" value="1"/>
</dbReference>
<dbReference type="InterPro" id="IPR000014">
    <property type="entry name" value="PAS"/>
</dbReference>
<dbReference type="SUPFAM" id="SSF55073">
    <property type="entry name" value="Nucleotide cyclase"/>
    <property type="match status" value="1"/>
</dbReference>
<dbReference type="Pfam" id="PF00563">
    <property type="entry name" value="EAL"/>
    <property type="match status" value="1"/>
</dbReference>
<dbReference type="KEGG" id="thi:THI_2375"/>